<accession>J9DFY7</accession>
<comment type="similarity">
    <text evidence="1">Belongs to the eukaryotic ribosomal protein eL36 family.</text>
</comment>
<dbReference type="GO" id="GO:1990904">
    <property type="term" value="C:ribonucleoprotein complex"/>
    <property type="evidence" value="ECO:0007669"/>
    <property type="project" value="UniProtKB-KW"/>
</dbReference>
<dbReference type="Pfam" id="PF01158">
    <property type="entry name" value="Ribosomal_L36e"/>
    <property type="match status" value="1"/>
</dbReference>
<dbReference type="InterPro" id="IPR038097">
    <property type="entry name" value="Ribosomal_eL36_sf"/>
</dbReference>
<dbReference type="GO" id="GO:0005840">
    <property type="term" value="C:ribosome"/>
    <property type="evidence" value="ECO:0007669"/>
    <property type="project" value="UniProtKB-KW"/>
</dbReference>
<proteinExistence type="inferred from homology"/>
<name>J9DFY7_EDHAE</name>
<dbReference type="VEuPathDB" id="MicrosporidiaDB:EDEG_00434"/>
<dbReference type="Gene3D" id="1.10.10.1760">
    <property type="entry name" value="60S ribosomal protein L36"/>
    <property type="match status" value="1"/>
</dbReference>
<keyword evidence="3" id="KW-0687">Ribonucleoprotein</keyword>
<dbReference type="FunCoup" id="J9DFY7">
    <property type="interactions" value="155"/>
</dbReference>
<dbReference type="AlphaFoldDB" id="J9DFY7"/>
<dbReference type="OrthoDB" id="9616667at2759"/>
<dbReference type="InParanoid" id="J9DFY7"/>
<feature type="region of interest" description="Disordered" evidence="4">
    <location>
        <begin position="1"/>
        <end position="25"/>
    </location>
</feature>
<dbReference type="PANTHER" id="PTHR10114">
    <property type="entry name" value="60S RIBOSOMAL PROTEIN L36"/>
    <property type="match status" value="1"/>
</dbReference>
<dbReference type="GO" id="GO:0003735">
    <property type="term" value="F:structural constituent of ribosome"/>
    <property type="evidence" value="ECO:0007669"/>
    <property type="project" value="InterPro"/>
</dbReference>
<dbReference type="GO" id="GO:0006412">
    <property type="term" value="P:translation"/>
    <property type="evidence" value="ECO:0007669"/>
    <property type="project" value="InterPro"/>
</dbReference>
<evidence type="ECO:0008006" key="7">
    <source>
        <dbReference type="Google" id="ProtNLM"/>
    </source>
</evidence>
<evidence type="ECO:0000256" key="2">
    <source>
        <dbReference type="ARBA" id="ARBA00022980"/>
    </source>
</evidence>
<comment type="caution">
    <text evidence="5">The sequence shown here is derived from an EMBL/GenBank/DDBJ whole genome shotgun (WGS) entry which is preliminary data.</text>
</comment>
<reference evidence="5 6" key="1">
    <citation type="submission" date="2011-08" db="EMBL/GenBank/DDBJ databases">
        <authorList>
            <person name="Liu Z.J."/>
            <person name="Shi F.L."/>
            <person name="Lu J.Q."/>
            <person name="Li M."/>
            <person name="Wang Z.L."/>
        </authorList>
    </citation>
    <scope>NUCLEOTIDE SEQUENCE [LARGE SCALE GENOMIC DNA]</scope>
    <source>
        <strain evidence="5 6">USNM 41457</strain>
    </source>
</reference>
<evidence type="ECO:0000256" key="4">
    <source>
        <dbReference type="SAM" id="MobiDB-lite"/>
    </source>
</evidence>
<keyword evidence="2" id="KW-0689">Ribosomal protein</keyword>
<dbReference type="HOGENOM" id="CLU_140672_1_1_1"/>
<gene>
    <name evidence="5" type="ORF">EDEG_00434</name>
</gene>
<dbReference type="EMBL" id="AFBI03000005">
    <property type="protein sequence ID" value="EJW01520.1"/>
    <property type="molecule type" value="Genomic_DNA"/>
</dbReference>
<dbReference type="Proteomes" id="UP000003163">
    <property type="component" value="Unassembled WGS sequence"/>
</dbReference>
<dbReference type="STRING" id="1003232.J9DFY7"/>
<feature type="compositionally biased region" description="Basic and acidic residues" evidence="4">
    <location>
        <begin position="1"/>
        <end position="11"/>
    </location>
</feature>
<sequence length="105" mass="11971">MSLPEKPREPKTGYAFGKNKGHTVKPLPKRRFANIHQYKPHKTSESVKLARSVAAEICGLAPYEKKALEILKKGNDKRCKKFLKKRIGNMKRTRAKLSQLQSKAI</sequence>
<organism evidence="5 6">
    <name type="scientific">Edhazardia aedis (strain USNM 41457)</name>
    <name type="common">Microsporidian parasite</name>
    <dbReference type="NCBI Taxonomy" id="1003232"/>
    <lineage>
        <taxon>Eukaryota</taxon>
        <taxon>Fungi</taxon>
        <taxon>Fungi incertae sedis</taxon>
        <taxon>Microsporidia</taxon>
        <taxon>Edhazardia</taxon>
    </lineage>
</organism>
<keyword evidence="6" id="KW-1185">Reference proteome</keyword>
<evidence type="ECO:0000313" key="5">
    <source>
        <dbReference type="EMBL" id="EJW01520.1"/>
    </source>
</evidence>
<evidence type="ECO:0000313" key="6">
    <source>
        <dbReference type="Proteomes" id="UP000003163"/>
    </source>
</evidence>
<dbReference type="InterPro" id="IPR000509">
    <property type="entry name" value="Ribosomal_eL36"/>
</dbReference>
<evidence type="ECO:0000256" key="1">
    <source>
        <dbReference type="ARBA" id="ARBA00006509"/>
    </source>
</evidence>
<dbReference type="OMA" id="GTHIHAN"/>
<reference evidence="6" key="2">
    <citation type="submission" date="2015-07" db="EMBL/GenBank/DDBJ databases">
        <title>Contrasting host-pathogen interactions and genome evolution in two generalist and specialist microsporidian pathogens of mosquitoes.</title>
        <authorList>
            <consortium name="The Broad Institute Genomics Platform"/>
            <consortium name="The Broad Institute Genome Sequencing Center for Infectious Disease"/>
            <person name="Cuomo C.A."/>
            <person name="Sanscrainte N.D."/>
            <person name="Goldberg J.M."/>
            <person name="Heiman D."/>
            <person name="Young S."/>
            <person name="Zeng Q."/>
            <person name="Becnel J.J."/>
            <person name="Birren B.W."/>
        </authorList>
    </citation>
    <scope>NUCLEOTIDE SEQUENCE [LARGE SCALE GENOMIC DNA]</scope>
    <source>
        <strain evidence="6">USNM 41457</strain>
    </source>
</reference>
<protein>
    <recommendedName>
        <fullName evidence="7">60S ribosomal protein L36</fullName>
    </recommendedName>
</protein>
<evidence type="ECO:0000256" key="3">
    <source>
        <dbReference type="ARBA" id="ARBA00023274"/>
    </source>
</evidence>